<organism evidence="1">
    <name type="scientific">marine sediment metagenome</name>
    <dbReference type="NCBI Taxonomy" id="412755"/>
    <lineage>
        <taxon>unclassified sequences</taxon>
        <taxon>metagenomes</taxon>
        <taxon>ecological metagenomes</taxon>
    </lineage>
</organism>
<name>A0A0F9K9X3_9ZZZZ</name>
<gene>
    <name evidence="1" type="ORF">LCGC14_1430500</name>
</gene>
<dbReference type="AlphaFoldDB" id="A0A0F9K9X3"/>
<protein>
    <submittedName>
        <fullName evidence="1">Uncharacterized protein</fullName>
    </submittedName>
</protein>
<accession>A0A0F9K9X3</accession>
<sequence>MKWTATLADLEQALYARQPDKSENLIHRRDGLVEQHSTIAVSQRRKLLKALIEKNGWSWHEVIDDGQPSANAFG</sequence>
<reference evidence="1" key="1">
    <citation type="journal article" date="2015" name="Nature">
        <title>Complex archaea that bridge the gap between prokaryotes and eukaryotes.</title>
        <authorList>
            <person name="Spang A."/>
            <person name="Saw J.H."/>
            <person name="Jorgensen S.L."/>
            <person name="Zaremba-Niedzwiedzka K."/>
            <person name="Martijn J."/>
            <person name="Lind A.E."/>
            <person name="van Eijk R."/>
            <person name="Schleper C."/>
            <person name="Guy L."/>
            <person name="Ettema T.J."/>
        </authorList>
    </citation>
    <scope>NUCLEOTIDE SEQUENCE</scope>
</reference>
<proteinExistence type="predicted"/>
<evidence type="ECO:0000313" key="1">
    <source>
        <dbReference type="EMBL" id="KKM71451.1"/>
    </source>
</evidence>
<comment type="caution">
    <text evidence="1">The sequence shown here is derived from an EMBL/GenBank/DDBJ whole genome shotgun (WGS) entry which is preliminary data.</text>
</comment>
<dbReference type="EMBL" id="LAZR01009632">
    <property type="protein sequence ID" value="KKM71451.1"/>
    <property type="molecule type" value="Genomic_DNA"/>
</dbReference>